<protein>
    <submittedName>
        <fullName evidence="1">Uncharacterized protein</fullName>
    </submittedName>
</protein>
<reference evidence="1" key="1">
    <citation type="submission" date="2014-11" db="EMBL/GenBank/DDBJ databases">
        <authorList>
            <person name="Amaro Gonzalez C."/>
        </authorList>
    </citation>
    <scope>NUCLEOTIDE SEQUENCE</scope>
</reference>
<proteinExistence type="predicted"/>
<accession>A0A0E9Q7T3</accession>
<dbReference type="EMBL" id="GBXM01096399">
    <property type="protein sequence ID" value="JAH12178.1"/>
    <property type="molecule type" value="Transcribed_RNA"/>
</dbReference>
<name>A0A0E9Q7T3_ANGAN</name>
<dbReference type="AlphaFoldDB" id="A0A0E9Q7T3"/>
<evidence type="ECO:0000313" key="1">
    <source>
        <dbReference type="EMBL" id="JAH12178.1"/>
    </source>
</evidence>
<sequence length="46" mass="5478">MWNVATRFQFTGTWYLMYSPTSNNLPEFNRLKCKVSFKSRGVQKQS</sequence>
<organism evidence="1">
    <name type="scientific">Anguilla anguilla</name>
    <name type="common">European freshwater eel</name>
    <name type="synonym">Muraena anguilla</name>
    <dbReference type="NCBI Taxonomy" id="7936"/>
    <lineage>
        <taxon>Eukaryota</taxon>
        <taxon>Metazoa</taxon>
        <taxon>Chordata</taxon>
        <taxon>Craniata</taxon>
        <taxon>Vertebrata</taxon>
        <taxon>Euteleostomi</taxon>
        <taxon>Actinopterygii</taxon>
        <taxon>Neopterygii</taxon>
        <taxon>Teleostei</taxon>
        <taxon>Anguilliformes</taxon>
        <taxon>Anguillidae</taxon>
        <taxon>Anguilla</taxon>
    </lineage>
</organism>
<reference evidence="1" key="2">
    <citation type="journal article" date="2015" name="Fish Shellfish Immunol.">
        <title>Early steps in the European eel (Anguilla anguilla)-Vibrio vulnificus interaction in the gills: Role of the RtxA13 toxin.</title>
        <authorList>
            <person name="Callol A."/>
            <person name="Pajuelo D."/>
            <person name="Ebbesson L."/>
            <person name="Teles M."/>
            <person name="MacKenzie S."/>
            <person name="Amaro C."/>
        </authorList>
    </citation>
    <scope>NUCLEOTIDE SEQUENCE</scope>
</reference>